<evidence type="ECO:0000313" key="2">
    <source>
        <dbReference type="EMBL" id="KAL1129036.1"/>
    </source>
</evidence>
<feature type="compositionally biased region" description="Basic residues" evidence="1">
    <location>
        <begin position="1"/>
        <end position="12"/>
    </location>
</feature>
<keyword evidence="3" id="KW-1185">Reference proteome</keyword>
<sequence length="107" mass="12555">MASKRRNMFHKNKTQETTEKVGQSTTKLLLRVPLTLIRSVDRMPRGGVAYDAQKEMFYIMVHKNQSPVEIHATFDRLFGWEAVSLGTCFAWYFRLKRGKERLLRASF</sequence>
<protein>
    <submittedName>
        <fullName evidence="2">Uncharacterized protein</fullName>
    </submittedName>
</protein>
<evidence type="ECO:0000256" key="1">
    <source>
        <dbReference type="SAM" id="MobiDB-lite"/>
    </source>
</evidence>
<dbReference type="AlphaFoldDB" id="A0ABD0YCU9"/>
<organism evidence="2 3">
    <name type="scientific">Ranatra chinensis</name>
    <dbReference type="NCBI Taxonomy" id="642074"/>
    <lineage>
        <taxon>Eukaryota</taxon>
        <taxon>Metazoa</taxon>
        <taxon>Ecdysozoa</taxon>
        <taxon>Arthropoda</taxon>
        <taxon>Hexapoda</taxon>
        <taxon>Insecta</taxon>
        <taxon>Pterygota</taxon>
        <taxon>Neoptera</taxon>
        <taxon>Paraneoptera</taxon>
        <taxon>Hemiptera</taxon>
        <taxon>Heteroptera</taxon>
        <taxon>Panheteroptera</taxon>
        <taxon>Nepomorpha</taxon>
        <taxon>Nepidae</taxon>
        <taxon>Ranatrinae</taxon>
        <taxon>Ranatra</taxon>
    </lineage>
</organism>
<evidence type="ECO:0000313" key="3">
    <source>
        <dbReference type="Proteomes" id="UP001558652"/>
    </source>
</evidence>
<dbReference type="EMBL" id="JBFDAA010000009">
    <property type="protein sequence ID" value="KAL1129036.1"/>
    <property type="molecule type" value="Genomic_DNA"/>
</dbReference>
<name>A0ABD0YCU9_9HEMI</name>
<proteinExistence type="predicted"/>
<gene>
    <name evidence="2" type="ORF">AAG570_013568</name>
</gene>
<reference evidence="2 3" key="1">
    <citation type="submission" date="2024-07" db="EMBL/GenBank/DDBJ databases">
        <title>Chromosome-level genome assembly of the water stick insect Ranatra chinensis (Heteroptera: Nepidae).</title>
        <authorList>
            <person name="Liu X."/>
        </authorList>
    </citation>
    <scope>NUCLEOTIDE SEQUENCE [LARGE SCALE GENOMIC DNA]</scope>
    <source>
        <strain evidence="2">Cailab_2021Rc</strain>
        <tissue evidence="2">Muscle</tissue>
    </source>
</reference>
<comment type="caution">
    <text evidence="2">The sequence shown here is derived from an EMBL/GenBank/DDBJ whole genome shotgun (WGS) entry which is preliminary data.</text>
</comment>
<accession>A0ABD0YCU9</accession>
<dbReference type="Proteomes" id="UP001558652">
    <property type="component" value="Unassembled WGS sequence"/>
</dbReference>
<feature type="region of interest" description="Disordered" evidence="1">
    <location>
        <begin position="1"/>
        <end position="24"/>
    </location>
</feature>